<evidence type="ECO:0000259" key="6">
    <source>
        <dbReference type="Pfam" id="PF00700"/>
    </source>
</evidence>
<dbReference type="PRINTS" id="PR00207">
    <property type="entry name" value="FLAGELLIN"/>
</dbReference>
<dbReference type="InterPro" id="IPR046358">
    <property type="entry name" value="Flagellin_C"/>
</dbReference>
<keyword evidence="2 4" id="KW-0964">Secreted</keyword>
<dbReference type="Gene3D" id="6.10.280.190">
    <property type="match status" value="1"/>
</dbReference>
<dbReference type="Proteomes" id="UP001239782">
    <property type="component" value="Chromosome"/>
</dbReference>
<name>A0AA51X797_9GAMM</name>
<evidence type="ECO:0000259" key="5">
    <source>
        <dbReference type="Pfam" id="PF00669"/>
    </source>
</evidence>
<dbReference type="Gene3D" id="2.30.220.10">
    <property type="entry name" value="f41 fragment of flagellin, C-terminal domain"/>
    <property type="match status" value="1"/>
</dbReference>
<evidence type="ECO:0000313" key="8">
    <source>
        <dbReference type="Proteomes" id="UP001239782"/>
    </source>
</evidence>
<proteinExistence type="inferred from homology"/>
<evidence type="ECO:0000313" key="7">
    <source>
        <dbReference type="EMBL" id="WMS87656.1"/>
    </source>
</evidence>
<evidence type="ECO:0000256" key="4">
    <source>
        <dbReference type="RuleBase" id="RU362073"/>
    </source>
</evidence>
<keyword evidence="7" id="KW-0282">Flagellum</keyword>
<dbReference type="GO" id="GO:0009288">
    <property type="term" value="C:bacterial-type flagellum"/>
    <property type="evidence" value="ECO:0007669"/>
    <property type="project" value="UniProtKB-SubCell"/>
</dbReference>
<dbReference type="Pfam" id="PF00669">
    <property type="entry name" value="Flagellin_N"/>
    <property type="match status" value="1"/>
</dbReference>
<sequence>MGSVIQTNVSSLNAQRSLYGTNSALQTSFQRLSTGLRINSAKDDAAGLQISNRLTSQIGGLNQAARNANDGISLAQTAEGALQESTNILQRIRDLAVQSANGTNSSSERAALQKEVSQLQSELQRIAETTAYGGQKLLNGSFGSRSLQVGSSANETISVSVGSAKASDIGLNALTLNGIATSNGTGSAGSAAQLGGYATFADAVTTGLDGSRYKRTQAQGLTAGITATGTAAFAITGGLGRAEITVTFSAASSDENFIDVELDAADVAAAINRKGGESGVTADARTIVKIGGEVAGGGTNNLLEEGTYSFRLYGANNIAVDVSAVVNDSYDLSGFADAINAKTGETGVIAVAEGASLTLINEEGKNIALGNIQFAGNATSVTSADFQVKVMNFYGTKTVALGGTVTAGTATGTGFITSGQIQLNGGAGGVSVANATLGGHYTANDGSSLDSAVSIDISSANGAQRAIDIVDGALANIDNTRAGLGAVQNRLSSTINNLQNISENASAARSRIRDTDYAQETAALAKSQVLQQAGLSILAQANASGQSVLSLLQ</sequence>
<dbReference type="Gene3D" id="2.170.280.10">
    <property type="entry name" value="f41 fragment of flagellin, middle domain"/>
    <property type="match status" value="1"/>
</dbReference>
<reference evidence="7 8" key="1">
    <citation type="submission" date="2023-08" db="EMBL/GenBank/DDBJ databases">
        <title>Pleionea litopenaei sp. nov., isolated from stomach of juvenile Litopenaeus vannamei.</title>
        <authorList>
            <person name="Rho A.M."/>
            <person name="Hwang C.Y."/>
        </authorList>
    </citation>
    <scope>NUCLEOTIDE SEQUENCE [LARGE SCALE GENOMIC DNA]</scope>
    <source>
        <strain evidence="7 8">HL-JVS1</strain>
    </source>
</reference>
<dbReference type="Pfam" id="PF00700">
    <property type="entry name" value="Flagellin_C"/>
    <property type="match status" value="1"/>
</dbReference>
<comment type="function">
    <text evidence="4">Flagellin is the subunit protein which polymerizes to form the filaments of bacterial flagella.</text>
</comment>
<evidence type="ECO:0000256" key="3">
    <source>
        <dbReference type="ARBA" id="ARBA00023143"/>
    </source>
</evidence>
<dbReference type="InterPro" id="IPR042187">
    <property type="entry name" value="Flagellin_C_sub2"/>
</dbReference>
<keyword evidence="7" id="KW-0969">Cilium</keyword>
<feature type="domain" description="Flagellin C-terminal" evidence="6">
    <location>
        <begin position="467"/>
        <end position="552"/>
    </location>
</feature>
<dbReference type="RefSeq" id="WP_309202798.1">
    <property type="nucleotide sequence ID" value="NZ_CP133548.1"/>
</dbReference>
<dbReference type="GO" id="GO:0005576">
    <property type="term" value="C:extracellular region"/>
    <property type="evidence" value="ECO:0007669"/>
    <property type="project" value="UniProtKB-SubCell"/>
</dbReference>
<dbReference type="InterPro" id="IPR001492">
    <property type="entry name" value="Flagellin"/>
</dbReference>
<dbReference type="KEGG" id="plei:Q9312_01725"/>
<dbReference type="Gene3D" id="1.20.1330.10">
    <property type="entry name" value="f41 fragment of flagellin, N-terminal domain"/>
    <property type="match status" value="1"/>
</dbReference>
<dbReference type="Gene3D" id="6.10.10.10">
    <property type="entry name" value="Flagellar export chaperone, C-terminal domain"/>
    <property type="match status" value="1"/>
</dbReference>
<keyword evidence="3 4" id="KW-0975">Bacterial flagellum</keyword>
<evidence type="ECO:0000256" key="2">
    <source>
        <dbReference type="ARBA" id="ARBA00022525"/>
    </source>
</evidence>
<gene>
    <name evidence="7" type="ORF">Q9312_01725</name>
</gene>
<organism evidence="7 8">
    <name type="scientific">Pleionea litopenaei</name>
    <dbReference type="NCBI Taxonomy" id="3070815"/>
    <lineage>
        <taxon>Bacteria</taxon>
        <taxon>Pseudomonadati</taxon>
        <taxon>Pseudomonadota</taxon>
        <taxon>Gammaproteobacteria</taxon>
        <taxon>Oceanospirillales</taxon>
        <taxon>Pleioneaceae</taxon>
        <taxon>Pleionea</taxon>
    </lineage>
</organism>
<dbReference type="PANTHER" id="PTHR42792">
    <property type="entry name" value="FLAGELLIN"/>
    <property type="match status" value="1"/>
</dbReference>
<feature type="domain" description="Flagellin N-terminal" evidence="5">
    <location>
        <begin position="5"/>
        <end position="141"/>
    </location>
</feature>
<evidence type="ECO:0000256" key="1">
    <source>
        <dbReference type="ARBA" id="ARBA00005709"/>
    </source>
</evidence>
<dbReference type="InterPro" id="IPR001029">
    <property type="entry name" value="Flagellin_N"/>
</dbReference>
<dbReference type="EMBL" id="CP133548">
    <property type="protein sequence ID" value="WMS87656.1"/>
    <property type="molecule type" value="Genomic_DNA"/>
</dbReference>
<dbReference type="PANTHER" id="PTHR42792:SF2">
    <property type="entry name" value="FLAGELLIN"/>
    <property type="match status" value="1"/>
</dbReference>
<comment type="similarity">
    <text evidence="1 4">Belongs to the bacterial flagellin family.</text>
</comment>
<dbReference type="SUPFAM" id="SSF64518">
    <property type="entry name" value="Phase 1 flagellin"/>
    <property type="match status" value="1"/>
</dbReference>
<keyword evidence="8" id="KW-1185">Reference proteome</keyword>
<comment type="subcellular location">
    <subcellularLocation>
        <location evidence="4">Secreted</location>
    </subcellularLocation>
    <subcellularLocation>
        <location evidence="4">Bacterial flagellum</location>
    </subcellularLocation>
</comment>
<dbReference type="AlphaFoldDB" id="A0AA51X797"/>
<protein>
    <recommendedName>
        <fullName evidence="4">Flagellin</fullName>
    </recommendedName>
</protein>
<keyword evidence="7" id="KW-0966">Cell projection</keyword>
<accession>A0AA51X797</accession>
<dbReference type="GO" id="GO:0005198">
    <property type="term" value="F:structural molecule activity"/>
    <property type="evidence" value="ECO:0007669"/>
    <property type="project" value="UniProtKB-UniRule"/>
</dbReference>